<evidence type="ECO:0000313" key="2">
    <source>
        <dbReference type="Proteomes" id="UP000485058"/>
    </source>
</evidence>
<accession>A0A699Z2I2</accession>
<dbReference type="Proteomes" id="UP000485058">
    <property type="component" value="Unassembled WGS sequence"/>
</dbReference>
<keyword evidence="2" id="KW-1185">Reference proteome</keyword>
<protein>
    <submittedName>
        <fullName evidence="1">Uncharacterized protein</fullName>
    </submittedName>
</protein>
<evidence type="ECO:0000313" key="1">
    <source>
        <dbReference type="EMBL" id="GFH13204.1"/>
    </source>
</evidence>
<gene>
    <name evidence="1" type="ORF">HaLaN_09039</name>
</gene>
<proteinExistence type="predicted"/>
<dbReference type="EMBL" id="BLLF01000587">
    <property type="protein sequence ID" value="GFH13204.1"/>
    <property type="molecule type" value="Genomic_DNA"/>
</dbReference>
<organism evidence="1 2">
    <name type="scientific">Haematococcus lacustris</name>
    <name type="common">Green alga</name>
    <name type="synonym">Haematococcus pluvialis</name>
    <dbReference type="NCBI Taxonomy" id="44745"/>
    <lineage>
        <taxon>Eukaryota</taxon>
        <taxon>Viridiplantae</taxon>
        <taxon>Chlorophyta</taxon>
        <taxon>core chlorophytes</taxon>
        <taxon>Chlorophyceae</taxon>
        <taxon>CS clade</taxon>
        <taxon>Chlamydomonadales</taxon>
        <taxon>Haematococcaceae</taxon>
        <taxon>Haematococcus</taxon>
    </lineage>
</organism>
<comment type="caution">
    <text evidence="1">The sequence shown here is derived from an EMBL/GenBank/DDBJ whole genome shotgun (WGS) entry which is preliminary data.</text>
</comment>
<dbReference type="AlphaFoldDB" id="A0A699Z2I2"/>
<reference evidence="1 2" key="1">
    <citation type="submission" date="2020-02" db="EMBL/GenBank/DDBJ databases">
        <title>Draft genome sequence of Haematococcus lacustris strain NIES-144.</title>
        <authorList>
            <person name="Morimoto D."/>
            <person name="Nakagawa S."/>
            <person name="Yoshida T."/>
            <person name="Sawayama S."/>
        </authorList>
    </citation>
    <scope>NUCLEOTIDE SEQUENCE [LARGE SCALE GENOMIC DNA]</scope>
    <source>
        <strain evidence="1 2">NIES-144</strain>
    </source>
</reference>
<sequence length="162" mass="16393">MDCNLPWSVALLTSRSAQAAADIMDCKSLCSSPGEWGRLVERNLQADSGWHLGDAAHFCTVMAHHFMLHLKHDPAPAPATHIAAPAAAVVAVAGGAAGEVEEGAGRLLEGEALGVVGGPVGTAESMSAPAAVQAEEEILSSHAHLDAAGREQLNCSGGGPTS</sequence>
<name>A0A699Z2I2_HAELA</name>